<dbReference type="Gene3D" id="3.10.180.10">
    <property type="entry name" value="2,3-Dihydroxybiphenyl 1,2-Dioxygenase, domain 1"/>
    <property type="match status" value="2"/>
</dbReference>
<evidence type="ECO:0000313" key="4">
    <source>
        <dbReference type="Proteomes" id="UP001594351"/>
    </source>
</evidence>
<dbReference type="SUPFAM" id="SSF54593">
    <property type="entry name" value="Glyoxalase/Bleomycin resistance protein/Dihydroxybiphenyl dioxygenase"/>
    <property type="match status" value="2"/>
</dbReference>
<evidence type="ECO:0000256" key="1">
    <source>
        <dbReference type="ARBA" id="ARBA00022723"/>
    </source>
</evidence>
<dbReference type="Gene3D" id="3.30.530.20">
    <property type="match status" value="1"/>
</dbReference>
<dbReference type="PANTHER" id="PTHR43048:SF3">
    <property type="entry name" value="METHYLMALONYL-COA EPIMERASE, MITOCHONDRIAL"/>
    <property type="match status" value="1"/>
</dbReference>
<dbReference type="Pfam" id="PF00903">
    <property type="entry name" value="Glyoxalase"/>
    <property type="match status" value="1"/>
</dbReference>
<dbReference type="CDD" id="cd07821">
    <property type="entry name" value="PYR_PYL_RCAR_like"/>
    <property type="match status" value="1"/>
</dbReference>
<organism evidence="3 4">
    <name type="scientific">candidate division CSSED10-310 bacterium</name>
    <dbReference type="NCBI Taxonomy" id="2855610"/>
    <lineage>
        <taxon>Bacteria</taxon>
        <taxon>Bacteria division CSSED10-310</taxon>
    </lineage>
</organism>
<evidence type="ECO:0000259" key="2">
    <source>
        <dbReference type="PROSITE" id="PS51819"/>
    </source>
</evidence>
<sequence>MISAAPLSQIAYTVLDVKKHRRWYQDVFDLVPARQTNLFFGPLTTRVQGIPRVAERCWWLVDSEDFFQLELFQFWSPRSKPQDPERRMCDLGYNMVGLHVVDFNGVLERLSRVGAHSLTGPAGPEGQRRVCLRDPEGVFLEIMEADPLSGKALPKVRPDIPTTIRSITLSVPDLAPARKTFMETFLLPEAEGEPLHKPDHERLWGLEGAQRRSLVLDAGRVLIELVEYIEPKGKPKPPDYRICDQGLMNIAFGAQNRTHFAALFKRAVAGGCQPNGKPLEVGVMKVMYLNDAQNSSIELLYVEPLAYGLLGFRPALQYMTAETFISAPATVVWSHLTNHDQFGTWLPFQGNVLRPGRSEPNGAGSLRRLSGLGLNLEEEILSWQPPKWYSYRLIKGAPLKDHFGHVQLRQEGDLTKVTWTIRFAPRIPGTGFINRVFLKGLFTAALHKLKQKIEAKA</sequence>
<keyword evidence="4" id="KW-1185">Reference proteome</keyword>
<feature type="domain" description="VOC" evidence="2">
    <location>
        <begin position="6"/>
        <end position="145"/>
    </location>
</feature>
<dbReference type="Pfam" id="PF10604">
    <property type="entry name" value="Polyketide_cyc2"/>
    <property type="match status" value="1"/>
</dbReference>
<dbReference type="SUPFAM" id="SSF55961">
    <property type="entry name" value="Bet v1-like"/>
    <property type="match status" value="1"/>
</dbReference>
<dbReference type="InterPro" id="IPR051785">
    <property type="entry name" value="MMCE/EMCE_epimerase"/>
</dbReference>
<name>A0ABV6YWJ2_UNCC1</name>
<dbReference type="InterPro" id="IPR023393">
    <property type="entry name" value="START-like_dom_sf"/>
</dbReference>
<dbReference type="InterPro" id="IPR004360">
    <property type="entry name" value="Glyas_Fos-R_dOase_dom"/>
</dbReference>
<evidence type="ECO:0000313" key="3">
    <source>
        <dbReference type="EMBL" id="MFC1850579.1"/>
    </source>
</evidence>
<comment type="caution">
    <text evidence="3">The sequence shown here is derived from an EMBL/GenBank/DDBJ whole genome shotgun (WGS) entry which is preliminary data.</text>
</comment>
<reference evidence="3 4" key="1">
    <citation type="submission" date="2024-09" db="EMBL/GenBank/DDBJ databases">
        <title>Laminarin stimulates single cell rates of sulfate reduction while oxygen inhibits transcriptomic activity in coastal marine sediment.</title>
        <authorList>
            <person name="Lindsay M."/>
            <person name="Orcutt B."/>
            <person name="Emerson D."/>
            <person name="Stepanauskas R."/>
            <person name="D'Angelo T."/>
        </authorList>
    </citation>
    <scope>NUCLEOTIDE SEQUENCE [LARGE SCALE GENOMIC DNA]</scope>
    <source>
        <strain evidence="3">SAG AM-311-K15</strain>
    </source>
</reference>
<dbReference type="Proteomes" id="UP001594351">
    <property type="component" value="Unassembled WGS sequence"/>
</dbReference>
<dbReference type="InterPro" id="IPR037523">
    <property type="entry name" value="VOC_core"/>
</dbReference>
<dbReference type="PROSITE" id="PS51819">
    <property type="entry name" value="VOC"/>
    <property type="match status" value="1"/>
</dbReference>
<proteinExistence type="predicted"/>
<dbReference type="PANTHER" id="PTHR43048">
    <property type="entry name" value="METHYLMALONYL-COA EPIMERASE"/>
    <property type="match status" value="1"/>
</dbReference>
<dbReference type="EMBL" id="JBHPBY010000109">
    <property type="protein sequence ID" value="MFC1850579.1"/>
    <property type="molecule type" value="Genomic_DNA"/>
</dbReference>
<dbReference type="InterPro" id="IPR019587">
    <property type="entry name" value="Polyketide_cyclase/dehydratase"/>
</dbReference>
<gene>
    <name evidence="3" type="ORF">ACFL27_10340</name>
</gene>
<accession>A0ABV6YWJ2</accession>
<protein>
    <submittedName>
        <fullName evidence="3">SRPBCC family protein</fullName>
    </submittedName>
</protein>
<dbReference type="InterPro" id="IPR029068">
    <property type="entry name" value="Glyas_Bleomycin-R_OHBP_Dase"/>
</dbReference>
<keyword evidence="1" id="KW-0479">Metal-binding</keyword>